<protein>
    <submittedName>
        <fullName evidence="1">Uncharacterized protein</fullName>
    </submittedName>
</protein>
<evidence type="ECO:0000313" key="2">
    <source>
        <dbReference type="Proteomes" id="UP000310754"/>
    </source>
</evidence>
<dbReference type="AlphaFoldDB" id="A0A4S3ZTI7"/>
<evidence type="ECO:0000313" key="1">
    <source>
        <dbReference type="EMBL" id="THF48928.1"/>
    </source>
</evidence>
<proteinExistence type="predicted"/>
<dbReference type="EMBL" id="SSOA01000007">
    <property type="protein sequence ID" value="THF48928.1"/>
    <property type="molecule type" value="Genomic_DNA"/>
</dbReference>
<dbReference type="RefSeq" id="WP_190236373.1">
    <property type="nucleotide sequence ID" value="NZ_SSOA01000007.1"/>
</dbReference>
<organism evidence="1 2">
    <name type="scientific">Allorhizobium terrae</name>
    <dbReference type="NCBI Taxonomy" id="1848972"/>
    <lineage>
        <taxon>Bacteria</taxon>
        <taxon>Pseudomonadati</taxon>
        <taxon>Pseudomonadota</taxon>
        <taxon>Alphaproteobacteria</taxon>
        <taxon>Hyphomicrobiales</taxon>
        <taxon>Rhizobiaceae</taxon>
        <taxon>Rhizobium/Agrobacterium group</taxon>
        <taxon>Allorhizobium</taxon>
    </lineage>
</organism>
<comment type="caution">
    <text evidence="1">The sequence shown here is derived from an EMBL/GenBank/DDBJ whole genome shotgun (WGS) entry which is preliminary data.</text>
</comment>
<accession>A0A4S3ZTI7</accession>
<reference evidence="1 2" key="1">
    <citation type="submission" date="2019-04" db="EMBL/GenBank/DDBJ databases">
        <title>Rhizobium terrae sp. nov., isolated from a paddy soil.</title>
        <authorList>
            <person name="Lin S.-Y."/>
            <person name="Hameed A."/>
            <person name="Huang H.-I."/>
            <person name="Young C.-C."/>
        </authorList>
    </citation>
    <scope>NUCLEOTIDE SEQUENCE [LARGE SCALE GENOMIC DNA]</scope>
    <source>
        <strain evidence="1 2">CC-HIH110</strain>
    </source>
</reference>
<keyword evidence="2" id="KW-1185">Reference proteome</keyword>
<dbReference type="Proteomes" id="UP000310754">
    <property type="component" value="Unassembled WGS sequence"/>
</dbReference>
<name>A0A4S3ZTI7_9HYPH</name>
<gene>
    <name evidence="1" type="ORF">E6C51_13675</name>
</gene>
<sequence>MSITKPYHRMIRGFKPGNNASYSSWAYIRDKEYARASSHYVRAFLLIQKDLQKIFEYIEPSNESIHAYSYRIHELLMRTCIEIEANFKAILYENNFNTNPKKLNIDIYKKIDTTHHLSSYGVMLPIWNGETRIWKPFEAWKANDPLDWYQNYNASKHDRHENFKRANLETLIMSVSGLLVLISSQFRTEDFSAGSDMVAVSGYDYYDMEPAIGSFFRIKFPDDWADDDLYDFDWQQLKLENDRFSKFNYDAL</sequence>